<dbReference type="Proteomes" id="UP000678499">
    <property type="component" value="Unassembled WGS sequence"/>
</dbReference>
<sequence length="172" mass="18943">MFCNVYWEFAVRFSGRRSSEVTIAEGLDFRPNSEQLDRSSSPRYVHQRLHRAVTTGSTNINGSVRRAGSQGRGPASCSPPLQALNPGLGPTLARYPSSDSLHSYSSAATLTAGSVHSAKSSPSLCRDPAVREHDKWDPVGEEDYIEMAKVDFSRAKMLKGPRKRVKTFKESI</sequence>
<gene>
    <name evidence="2" type="ORF">NMOB1V02_LOCUS4537</name>
</gene>
<reference evidence="2" key="1">
    <citation type="submission" date="2020-11" db="EMBL/GenBank/DDBJ databases">
        <authorList>
            <person name="Tran Van P."/>
        </authorList>
    </citation>
    <scope>NUCLEOTIDE SEQUENCE</scope>
</reference>
<accession>A0A7R9GBZ8</accession>
<keyword evidence="3" id="KW-1185">Reference proteome</keyword>
<dbReference type="EMBL" id="CAJPEX010000715">
    <property type="protein sequence ID" value="CAG0916939.1"/>
    <property type="molecule type" value="Genomic_DNA"/>
</dbReference>
<name>A0A7R9GBZ8_9CRUS</name>
<evidence type="ECO:0000313" key="2">
    <source>
        <dbReference type="EMBL" id="CAD7276787.1"/>
    </source>
</evidence>
<evidence type="ECO:0000256" key="1">
    <source>
        <dbReference type="SAM" id="MobiDB-lite"/>
    </source>
</evidence>
<feature type="region of interest" description="Disordered" evidence="1">
    <location>
        <begin position="58"/>
        <end position="80"/>
    </location>
</feature>
<protein>
    <submittedName>
        <fullName evidence="2">Uncharacterized protein</fullName>
    </submittedName>
</protein>
<evidence type="ECO:0000313" key="3">
    <source>
        <dbReference type="Proteomes" id="UP000678499"/>
    </source>
</evidence>
<dbReference type="AlphaFoldDB" id="A0A7R9GBZ8"/>
<proteinExistence type="predicted"/>
<organism evidence="2">
    <name type="scientific">Notodromas monacha</name>
    <dbReference type="NCBI Taxonomy" id="399045"/>
    <lineage>
        <taxon>Eukaryota</taxon>
        <taxon>Metazoa</taxon>
        <taxon>Ecdysozoa</taxon>
        <taxon>Arthropoda</taxon>
        <taxon>Crustacea</taxon>
        <taxon>Oligostraca</taxon>
        <taxon>Ostracoda</taxon>
        <taxon>Podocopa</taxon>
        <taxon>Podocopida</taxon>
        <taxon>Cypridocopina</taxon>
        <taxon>Cypridoidea</taxon>
        <taxon>Cyprididae</taxon>
        <taxon>Notodromas</taxon>
    </lineage>
</organism>
<dbReference type="EMBL" id="OA882752">
    <property type="protein sequence ID" value="CAD7276787.1"/>
    <property type="molecule type" value="Genomic_DNA"/>
</dbReference>